<reference evidence="1" key="1">
    <citation type="submission" date="2021-06" db="EMBL/GenBank/DDBJ databases">
        <title>Parelaphostrongylus tenuis whole genome reference sequence.</title>
        <authorList>
            <person name="Garwood T.J."/>
            <person name="Larsen P.A."/>
            <person name="Fountain-Jones N.M."/>
            <person name="Garbe J.R."/>
            <person name="Macchietto M.G."/>
            <person name="Kania S.A."/>
            <person name="Gerhold R.W."/>
            <person name="Richards J.E."/>
            <person name="Wolf T.M."/>
        </authorList>
    </citation>
    <scope>NUCLEOTIDE SEQUENCE</scope>
    <source>
        <strain evidence="1">MNPRO001-30</strain>
        <tissue evidence="1">Meninges</tissue>
    </source>
</reference>
<proteinExistence type="predicted"/>
<gene>
    <name evidence="1" type="ORF">KIN20_000870</name>
</gene>
<dbReference type="Proteomes" id="UP001196413">
    <property type="component" value="Unassembled WGS sequence"/>
</dbReference>
<keyword evidence="2" id="KW-1185">Reference proteome</keyword>
<dbReference type="AlphaFoldDB" id="A0AAD5MDY9"/>
<evidence type="ECO:0000313" key="1">
    <source>
        <dbReference type="EMBL" id="KAJ1346159.1"/>
    </source>
</evidence>
<sequence length="55" mass="5794">MAGGSDGGISLCQLTRVEWPLVIACVDCVDGSPQNSLAGKRFAKADYVIKHLQSS</sequence>
<accession>A0AAD5MDY9</accession>
<evidence type="ECO:0000313" key="2">
    <source>
        <dbReference type="Proteomes" id="UP001196413"/>
    </source>
</evidence>
<organism evidence="1 2">
    <name type="scientific">Parelaphostrongylus tenuis</name>
    <name type="common">Meningeal worm</name>
    <dbReference type="NCBI Taxonomy" id="148309"/>
    <lineage>
        <taxon>Eukaryota</taxon>
        <taxon>Metazoa</taxon>
        <taxon>Ecdysozoa</taxon>
        <taxon>Nematoda</taxon>
        <taxon>Chromadorea</taxon>
        <taxon>Rhabditida</taxon>
        <taxon>Rhabditina</taxon>
        <taxon>Rhabditomorpha</taxon>
        <taxon>Strongyloidea</taxon>
        <taxon>Metastrongylidae</taxon>
        <taxon>Parelaphostrongylus</taxon>
    </lineage>
</organism>
<comment type="caution">
    <text evidence="1">The sequence shown here is derived from an EMBL/GenBank/DDBJ whole genome shotgun (WGS) entry which is preliminary data.</text>
</comment>
<protein>
    <submittedName>
        <fullName evidence="1">Uncharacterized protein</fullName>
    </submittedName>
</protein>
<name>A0AAD5MDY9_PARTN</name>
<dbReference type="EMBL" id="JAHQIW010000119">
    <property type="protein sequence ID" value="KAJ1346159.1"/>
    <property type="molecule type" value="Genomic_DNA"/>
</dbReference>